<dbReference type="PANTHER" id="PTHR35908">
    <property type="entry name" value="HYPOTHETICAL FUSION PROTEIN"/>
    <property type="match status" value="1"/>
</dbReference>
<evidence type="ECO:0000313" key="3">
    <source>
        <dbReference type="Proteomes" id="UP000198867"/>
    </source>
</evidence>
<proteinExistence type="predicted"/>
<dbReference type="InterPro" id="IPR041581">
    <property type="entry name" value="Glyoxalase_6"/>
</dbReference>
<gene>
    <name evidence="2" type="ORF">SAMN05216219_2297</name>
</gene>
<dbReference type="Gene3D" id="3.10.180.10">
    <property type="entry name" value="2,3-Dihydroxybiphenyl 1,2-Dioxygenase, domain 1"/>
    <property type="match status" value="1"/>
</dbReference>
<feature type="domain" description="Glyoxalase-like" evidence="1">
    <location>
        <begin position="83"/>
        <end position="186"/>
    </location>
</feature>
<dbReference type="STRING" id="995034.SAMN05216219_2297"/>
<evidence type="ECO:0000313" key="2">
    <source>
        <dbReference type="EMBL" id="SFN83685.1"/>
    </source>
</evidence>
<dbReference type="PANTHER" id="PTHR35908:SF1">
    <property type="entry name" value="CONSERVED PROTEIN"/>
    <property type="match status" value="1"/>
</dbReference>
<dbReference type="Proteomes" id="UP000198867">
    <property type="component" value="Unassembled WGS sequence"/>
</dbReference>
<organism evidence="2 3">
    <name type="scientific">Mycetocola miduiensis</name>
    <dbReference type="NCBI Taxonomy" id="995034"/>
    <lineage>
        <taxon>Bacteria</taxon>
        <taxon>Bacillati</taxon>
        <taxon>Actinomycetota</taxon>
        <taxon>Actinomycetes</taxon>
        <taxon>Micrococcales</taxon>
        <taxon>Microbacteriaceae</taxon>
        <taxon>Mycetocola</taxon>
    </lineage>
</organism>
<dbReference type="CDD" id="cd06587">
    <property type="entry name" value="VOC"/>
    <property type="match status" value="1"/>
</dbReference>
<dbReference type="EMBL" id="FOVM01000006">
    <property type="protein sequence ID" value="SFN83685.1"/>
    <property type="molecule type" value="Genomic_DNA"/>
</dbReference>
<dbReference type="InterPro" id="IPR029068">
    <property type="entry name" value="Glyas_Bleomycin-R_OHBP_Dase"/>
</dbReference>
<evidence type="ECO:0000259" key="1">
    <source>
        <dbReference type="Pfam" id="PF18029"/>
    </source>
</evidence>
<accession>A0A1I5C9I2</accession>
<protein>
    <recommendedName>
        <fullName evidence="1">Glyoxalase-like domain-containing protein</fullName>
    </recommendedName>
</protein>
<sequence length="192" mass="20549">MAIPTARGRGVRVGEVDATLAYRVVGDADEFVAEAEGVPASIRFVGEFWSHDPSVVLPNPLTATGAGALMRAMSSSISGVAALAFDCADPPALAKFWQKLLGGKVILDKSGDAELQRSGSNVRFDFLKVPEAKAGKNRLHLDLRSRVYDAAIADALSFGATLADDIYDGDDWQVLRDPEGNEFCILRPRSNV</sequence>
<dbReference type="AlphaFoldDB" id="A0A1I5C9I2"/>
<dbReference type="Pfam" id="PF18029">
    <property type="entry name" value="Glyoxalase_6"/>
    <property type="match status" value="1"/>
</dbReference>
<reference evidence="3" key="1">
    <citation type="submission" date="2016-10" db="EMBL/GenBank/DDBJ databases">
        <authorList>
            <person name="Varghese N."/>
            <person name="Submissions S."/>
        </authorList>
    </citation>
    <scope>NUCLEOTIDE SEQUENCE [LARGE SCALE GENOMIC DNA]</scope>
    <source>
        <strain evidence="3">CGMCC 1.11101</strain>
    </source>
</reference>
<keyword evidence="3" id="KW-1185">Reference proteome</keyword>
<name>A0A1I5C9I2_9MICO</name>
<dbReference type="SUPFAM" id="SSF54593">
    <property type="entry name" value="Glyoxalase/Bleomycin resistance protein/Dihydroxybiphenyl dioxygenase"/>
    <property type="match status" value="1"/>
</dbReference>